<evidence type="ECO:0000256" key="1">
    <source>
        <dbReference type="SAM" id="MobiDB-lite"/>
    </source>
</evidence>
<keyword evidence="3" id="KW-1185">Reference proteome</keyword>
<evidence type="ECO:0000313" key="2">
    <source>
        <dbReference type="EMBL" id="ABI86358.1"/>
    </source>
</evidence>
<proteinExistence type="predicted"/>
<evidence type="ECO:0000313" key="3">
    <source>
        <dbReference type="Proteomes" id="UP000000662"/>
    </source>
</evidence>
<protein>
    <submittedName>
        <fullName evidence="2">Uncharacterized protein</fullName>
    </submittedName>
</protein>
<feature type="region of interest" description="Disordered" evidence="1">
    <location>
        <begin position="1"/>
        <end position="20"/>
    </location>
</feature>
<dbReference type="Proteomes" id="UP000000662">
    <property type="component" value="Chromosome 1"/>
</dbReference>
<dbReference type="EMBL" id="CP000440">
    <property type="protein sequence ID" value="ABI86358.1"/>
    <property type="molecule type" value="Genomic_DNA"/>
</dbReference>
<sequence length="83" mass="9157">MNARRSNEEDGGASGQQLDHPCSDKFIIRAWCWLSISFTAGAMRCADSTHATRIERDRAFLGIPMPCSAIRVMPMEPRDAASS</sequence>
<reference evidence="2" key="1">
    <citation type="submission" date="2009-01" db="EMBL/GenBank/DDBJ databases">
        <title>Complete sequence of Chromosome 1 of Burkholderia cepacia AMMD.</title>
        <authorList>
            <consortium name="US DOE Joint Genome Institute"/>
            <person name="Copeland A."/>
            <person name="Lucas S."/>
            <person name="Lapidus A."/>
            <person name="Barry K."/>
            <person name="Detter J.C."/>
            <person name="Glavina del Rio T."/>
            <person name="Hammon N."/>
            <person name="Israni S."/>
            <person name="Pitluck S."/>
            <person name="Bruce D."/>
            <person name="Chain P."/>
            <person name="Malfatti S."/>
            <person name="Shin M."/>
            <person name="Vergez L."/>
            <person name="Schmutz J."/>
            <person name="Larimer F."/>
            <person name="Land M."/>
            <person name="Hauser L."/>
            <person name="Kyrpides N."/>
            <person name="Kim E."/>
            <person name="Parke J."/>
            <person name="Coenye T."/>
            <person name="Konstantinidis K."/>
            <person name="Ramette A."/>
            <person name="Tiedje J."/>
            <person name="Richardson P."/>
        </authorList>
    </citation>
    <scope>NUCLEOTIDE SEQUENCE [LARGE SCALE GENOMIC DNA]</scope>
    <source>
        <strain evidence="2">AMMD</strain>
    </source>
</reference>
<dbReference type="KEGG" id="bam:Bamb_0799"/>
<organism evidence="2 3">
    <name type="scientific">Burkholderia ambifaria (strain ATCC BAA-244 / DSM 16087 / CCUG 44356 / LMG 19182 / AMMD)</name>
    <name type="common">Burkholderia cepacia (strain AMMD)</name>
    <dbReference type="NCBI Taxonomy" id="339670"/>
    <lineage>
        <taxon>Bacteria</taxon>
        <taxon>Pseudomonadati</taxon>
        <taxon>Pseudomonadota</taxon>
        <taxon>Betaproteobacteria</taxon>
        <taxon>Burkholderiales</taxon>
        <taxon>Burkholderiaceae</taxon>
        <taxon>Burkholderia</taxon>
        <taxon>Burkholderia cepacia complex</taxon>
    </lineage>
</organism>
<accession>Q0BHL5</accession>
<dbReference type="AlphaFoldDB" id="Q0BHL5"/>
<name>Q0BHL5_BURCM</name>
<gene>
    <name evidence="2" type="ordered locus">Bamb_0799</name>
</gene>